<gene>
    <name evidence="2" type="ORF">Phou_089360</name>
</gene>
<dbReference type="AlphaFoldDB" id="A0A6V8KSF6"/>
<dbReference type="PROSITE" id="PS50104">
    <property type="entry name" value="TIR"/>
    <property type="match status" value="1"/>
</dbReference>
<evidence type="ECO:0000313" key="2">
    <source>
        <dbReference type="EMBL" id="GFJ84756.1"/>
    </source>
</evidence>
<accession>A0A6V8KSF6</accession>
<keyword evidence="3" id="KW-1185">Reference proteome</keyword>
<evidence type="ECO:0000259" key="1">
    <source>
        <dbReference type="PROSITE" id="PS50104"/>
    </source>
</evidence>
<dbReference type="GO" id="GO:0007165">
    <property type="term" value="P:signal transduction"/>
    <property type="evidence" value="ECO:0007669"/>
    <property type="project" value="InterPro"/>
</dbReference>
<protein>
    <recommendedName>
        <fullName evidence="1">TIR domain-containing protein</fullName>
    </recommendedName>
</protein>
<dbReference type="SUPFAM" id="SSF52200">
    <property type="entry name" value="Toll/Interleukin receptor TIR domain"/>
    <property type="match status" value="1"/>
</dbReference>
<dbReference type="InterPro" id="IPR000157">
    <property type="entry name" value="TIR_dom"/>
</dbReference>
<proteinExistence type="predicted"/>
<dbReference type="Proteomes" id="UP000482800">
    <property type="component" value="Unassembled WGS sequence"/>
</dbReference>
<reference evidence="2 3" key="1">
    <citation type="submission" date="2020-03" db="EMBL/GenBank/DDBJ databases">
        <title>Whole genome shotgun sequence of Phytohabitans houttuyneae NBRC 108639.</title>
        <authorList>
            <person name="Komaki H."/>
            <person name="Tamura T."/>
        </authorList>
    </citation>
    <scope>NUCLEOTIDE SEQUENCE [LARGE SCALE GENOMIC DNA]</scope>
    <source>
        <strain evidence="2 3">NBRC 108639</strain>
    </source>
</reference>
<sequence length="76" mass="8504">MLYFFLSYARGDEDDLVRQFFNDLSVEVRVRAGLHKDAEVGFIDARMKAGTVWSAELAEALSQCRSFIALLSPATS</sequence>
<name>A0A6V8KSF6_9ACTN</name>
<dbReference type="EMBL" id="BLPF01000004">
    <property type="protein sequence ID" value="GFJ84756.1"/>
    <property type="molecule type" value="Genomic_DNA"/>
</dbReference>
<dbReference type="Gene3D" id="3.40.50.10140">
    <property type="entry name" value="Toll/interleukin-1 receptor homology (TIR) domain"/>
    <property type="match status" value="1"/>
</dbReference>
<reference evidence="2 3" key="2">
    <citation type="submission" date="2020-03" db="EMBL/GenBank/DDBJ databases">
        <authorList>
            <person name="Ichikawa N."/>
            <person name="Kimura A."/>
            <person name="Kitahashi Y."/>
            <person name="Uohara A."/>
        </authorList>
    </citation>
    <scope>NUCLEOTIDE SEQUENCE [LARGE SCALE GENOMIC DNA]</scope>
    <source>
        <strain evidence="2 3">NBRC 108639</strain>
    </source>
</reference>
<comment type="caution">
    <text evidence="2">The sequence shown here is derived from an EMBL/GenBank/DDBJ whole genome shotgun (WGS) entry which is preliminary data.</text>
</comment>
<dbReference type="RefSeq" id="WP_173069474.1">
    <property type="nucleotide sequence ID" value="NZ_BLPF01000004.1"/>
</dbReference>
<dbReference type="InterPro" id="IPR035897">
    <property type="entry name" value="Toll_tir_struct_dom_sf"/>
</dbReference>
<evidence type="ECO:0000313" key="3">
    <source>
        <dbReference type="Proteomes" id="UP000482800"/>
    </source>
</evidence>
<feature type="domain" description="TIR" evidence="1">
    <location>
        <begin position="1"/>
        <end position="76"/>
    </location>
</feature>
<organism evidence="2 3">
    <name type="scientific">Phytohabitans houttuyneae</name>
    <dbReference type="NCBI Taxonomy" id="1076126"/>
    <lineage>
        <taxon>Bacteria</taxon>
        <taxon>Bacillati</taxon>
        <taxon>Actinomycetota</taxon>
        <taxon>Actinomycetes</taxon>
        <taxon>Micromonosporales</taxon>
        <taxon>Micromonosporaceae</taxon>
    </lineage>
</organism>